<dbReference type="AlphaFoldDB" id="A0A1W2TSW0"/>
<dbReference type="EMBL" id="DF977509">
    <property type="protein sequence ID" value="GAP91629.2"/>
    <property type="molecule type" value="Genomic_DNA"/>
</dbReference>
<dbReference type="Gene3D" id="1.20.1280.290">
    <property type="match status" value="1"/>
</dbReference>
<dbReference type="InterPro" id="IPR051415">
    <property type="entry name" value="LAAT-1"/>
</dbReference>
<reference evidence="7" key="1">
    <citation type="submission" date="2016-03" db="EMBL/GenBank/DDBJ databases">
        <title>Draft genome sequence of Rosellinia necatrix.</title>
        <authorList>
            <person name="Kanematsu S."/>
        </authorList>
    </citation>
    <scope>NUCLEOTIDE SEQUENCE [LARGE SCALE GENOMIC DNA]</scope>
    <source>
        <strain evidence="7">W97</strain>
    </source>
</reference>
<feature type="transmembrane region" description="Helical" evidence="6">
    <location>
        <begin position="69"/>
        <end position="89"/>
    </location>
</feature>
<dbReference type="PANTHER" id="PTHR16201">
    <property type="entry name" value="SEVEN TRANSMEMBRANE PROTEIN 1-RELATED"/>
    <property type="match status" value="1"/>
</dbReference>
<keyword evidence="8" id="KW-1185">Reference proteome</keyword>
<evidence type="ECO:0000256" key="3">
    <source>
        <dbReference type="ARBA" id="ARBA00022989"/>
    </source>
</evidence>
<dbReference type="Pfam" id="PF04193">
    <property type="entry name" value="PQ-loop"/>
    <property type="match status" value="1"/>
</dbReference>
<gene>
    <name evidence="7" type="ORF">SAMD00023353_6400180</name>
</gene>
<evidence type="ECO:0000313" key="8">
    <source>
        <dbReference type="Proteomes" id="UP000054516"/>
    </source>
</evidence>
<accession>A0A1W2TSW0</accession>
<dbReference type="Proteomes" id="UP000054516">
    <property type="component" value="Unassembled WGS sequence"/>
</dbReference>
<comment type="subcellular location">
    <subcellularLocation>
        <location evidence="1">Membrane</location>
        <topology evidence="1">Multi-pass membrane protein</topology>
    </subcellularLocation>
</comment>
<organism evidence="7">
    <name type="scientific">Rosellinia necatrix</name>
    <name type="common">White root-rot fungus</name>
    <dbReference type="NCBI Taxonomy" id="77044"/>
    <lineage>
        <taxon>Eukaryota</taxon>
        <taxon>Fungi</taxon>
        <taxon>Dikarya</taxon>
        <taxon>Ascomycota</taxon>
        <taxon>Pezizomycotina</taxon>
        <taxon>Sordariomycetes</taxon>
        <taxon>Xylariomycetidae</taxon>
        <taxon>Xylariales</taxon>
        <taxon>Xylariaceae</taxon>
        <taxon>Rosellinia</taxon>
    </lineage>
</organism>
<dbReference type="SMART" id="SM00679">
    <property type="entry name" value="CTNS"/>
    <property type="match status" value="2"/>
</dbReference>
<evidence type="ECO:0000313" key="7">
    <source>
        <dbReference type="EMBL" id="GAP91629.2"/>
    </source>
</evidence>
<evidence type="ECO:0000256" key="1">
    <source>
        <dbReference type="ARBA" id="ARBA00004141"/>
    </source>
</evidence>
<dbReference type="OrthoDB" id="407617at2759"/>
<keyword evidence="4 6" id="KW-0472">Membrane</keyword>
<name>A0A1W2TSW0_ROSNE</name>
<sequence>MAPQEEIPIAANVLGTIGTVLWSIQLVPQAWTNWRTKSTEGLPSIMMFLWAISGVPFGIYAIKWPLWRAIVVVAATAALFAGVEVALILTLRPVYKAGNEIPVIVVGVVSAILLAVGLLPPYGEAWKRRGRIIGINFVFLAMDSLGAFFSLLSLGAQHTFDILGGVMYILVILLEIGIFSSHLIWLFRTRQIRKRAKLDGKTFDDVMAEHEQQGLPFQFTERTFIWPWEKRTDGEEMGCSNNGESPGPRLVSRGGEDKKT</sequence>
<dbReference type="GO" id="GO:0005886">
    <property type="term" value="C:plasma membrane"/>
    <property type="evidence" value="ECO:0007669"/>
    <property type="project" value="EnsemblFungi"/>
</dbReference>
<dbReference type="OMA" id="WRIRYRK"/>
<dbReference type="InterPro" id="IPR006603">
    <property type="entry name" value="PQ-loop_rpt"/>
</dbReference>
<feature type="transmembrane region" description="Helical" evidence="6">
    <location>
        <begin position="44"/>
        <end position="62"/>
    </location>
</feature>
<proteinExistence type="predicted"/>
<feature type="transmembrane region" description="Helical" evidence="6">
    <location>
        <begin position="101"/>
        <end position="120"/>
    </location>
</feature>
<dbReference type="PANTHER" id="PTHR16201:SF37">
    <property type="entry name" value="PQ-LOOP REPEAT-CONTAINING PROTEIN"/>
    <property type="match status" value="1"/>
</dbReference>
<protein>
    <submittedName>
        <fullName evidence="7">Putative PQ loop repeat protein</fullName>
    </submittedName>
</protein>
<keyword evidence="2 6" id="KW-0812">Transmembrane</keyword>
<feature type="transmembrane region" description="Helical" evidence="6">
    <location>
        <begin position="166"/>
        <end position="187"/>
    </location>
</feature>
<keyword evidence="3 6" id="KW-1133">Transmembrane helix</keyword>
<feature type="region of interest" description="Disordered" evidence="5">
    <location>
        <begin position="234"/>
        <end position="260"/>
    </location>
</feature>
<feature type="transmembrane region" description="Helical" evidence="6">
    <location>
        <begin position="132"/>
        <end position="154"/>
    </location>
</feature>
<feature type="transmembrane region" description="Helical" evidence="6">
    <location>
        <begin position="7"/>
        <end position="24"/>
    </location>
</feature>
<evidence type="ECO:0000256" key="5">
    <source>
        <dbReference type="SAM" id="MobiDB-lite"/>
    </source>
</evidence>
<evidence type="ECO:0000256" key="4">
    <source>
        <dbReference type="ARBA" id="ARBA00023136"/>
    </source>
</evidence>
<evidence type="ECO:0000256" key="2">
    <source>
        <dbReference type="ARBA" id="ARBA00022692"/>
    </source>
</evidence>
<evidence type="ECO:0000256" key="6">
    <source>
        <dbReference type="SAM" id="Phobius"/>
    </source>
</evidence>